<keyword evidence="3" id="KW-1185">Reference proteome</keyword>
<dbReference type="Proteomes" id="UP000193240">
    <property type="component" value="Unassembled WGS sequence"/>
</dbReference>
<protein>
    <recommendedName>
        <fullName evidence="4">Metallo-dependent hydrolase</fullName>
    </recommendedName>
</protein>
<dbReference type="PANTHER" id="PTHR47345">
    <property type="entry name" value="CUT9-INTERACTING PROTEIN SCN1"/>
    <property type="match status" value="1"/>
</dbReference>
<reference evidence="2 3" key="1">
    <citation type="journal article" date="2017" name="Genome Announc.">
        <title>Genome sequence of the saprophytic ascomycete Epicoccum nigrum ICMP 19927 strain isolated from New Zealand.</title>
        <authorList>
            <person name="Fokin M."/>
            <person name="Fleetwood D."/>
            <person name="Weir B.S."/>
            <person name="Villas-Boas S.G."/>
        </authorList>
    </citation>
    <scope>NUCLEOTIDE SEQUENCE [LARGE SCALE GENOMIC DNA]</scope>
    <source>
        <strain evidence="2 3">ICMP 19927</strain>
    </source>
</reference>
<evidence type="ECO:0000313" key="2">
    <source>
        <dbReference type="EMBL" id="OSS52351.1"/>
    </source>
</evidence>
<dbReference type="GO" id="GO:0016788">
    <property type="term" value="F:hydrolase activity, acting on ester bonds"/>
    <property type="evidence" value="ECO:0007669"/>
    <property type="project" value="InterPro"/>
</dbReference>
<dbReference type="Gene3D" id="3.20.20.140">
    <property type="entry name" value="Metal-dependent hydrolases"/>
    <property type="match status" value="1"/>
</dbReference>
<organism evidence="2 3">
    <name type="scientific">Epicoccum nigrum</name>
    <name type="common">Soil fungus</name>
    <name type="synonym">Epicoccum purpurascens</name>
    <dbReference type="NCBI Taxonomy" id="105696"/>
    <lineage>
        <taxon>Eukaryota</taxon>
        <taxon>Fungi</taxon>
        <taxon>Dikarya</taxon>
        <taxon>Ascomycota</taxon>
        <taxon>Pezizomycotina</taxon>
        <taxon>Dothideomycetes</taxon>
        <taxon>Pleosporomycetidae</taxon>
        <taxon>Pleosporales</taxon>
        <taxon>Pleosporineae</taxon>
        <taxon>Didymellaceae</taxon>
        <taxon>Epicoccum</taxon>
    </lineage>
</organism>
<sequence length="404" mass="45720">MAPTSKHSDGEFPWHLGVYDAHCHPTDIMSNIPKIQKMKARCLTVMATREEDQELVLKTASQHGIKSANIDGWSKEECIVPCFGWHPWFAHQMYISSPDSEDGKQRPLTGDAKIKHYQQVLQPSRPDPSEEDLRIFNALPDPQSFSVFLAQTRKHLQDHPLALVGEVGLDRSFRIPEAWSSDAWAKRDSHLTPGGREGRRLTPFRCQPAHQKAILKKQLQLAAEYGRAVSVHGVQAHGLVYEALQELWKGHEKEVLSKREKKRRGKDDPSVEASVSNQVTKEHETTATKPYPPRICLHSYSGTASNFKQYLNPAIPVHIFASFSTAINLGDALDEDTPAEFEDMIKTVPDEMLLVESDLHTAGYEMDLRLEDMVRRICKIKGWGLEEGVKRLAQNWKAFVFGTE</sequence>
<evidence type="ECO:0008006" key="4">
    <source>
        <dbReference type="Google" id="ProtNLM"/>
    </source>
</evidence>
<dbReference type="InterPro" id="IPR001130">
    <property type="entry name" value="TatD-like"/>
</dbReference>
<gene>
    <name evidence="2" type="ORF">B5807_02809</name>
</gene>
<dbReference type="AlphaFoldDB" id="A0A1Y2M8J7"/>
<dbReference type="FunCoup" id="A0A1Y2M8J7">
    <property type="interactions" value="47"/>
</dbReference>
<dbReference type="Pfam" id="PF01026">
    <property type="entry name" value="TatD_DNase"/>
    <property type="match status" value="1"/>
</dbReference>
<dbReference type="InterPro" id="IPR032466">
    <property type="entry name" value="Metal_Hydrolase"/>
</dbReference>
<dbReference type="OMA" id="VPCFGWH"/>
<proteinExistence type="predicted"/>
<name>A0A1Y2M8J7_EPING</name>
<dbReference type="SUPFAM" id="SSF51556">
    <property type="entry name" value="Metallo-dependent hydrolases"/>
    <property type="match status" value="1"/>
</dbReference>
<dbReference type="InterPro" id="IPR053044">
    <property type="entry name" value="Metallo-hydrolase/TatD-type"/>
</dbReference>
<evidence type="ECO:0000256" key="1">
    <source>
        <dbReference type="SAM" id="MobiDB-lite"/>
    </source>
</evidence>
<dbReference type="InParanoid" id="A0A1Y2M8J7"/>
<accession>A0A1Y2M8J7</accession>
<dbReference type="PANTHER" id="PTHR47345:SF1">
    <property type="entry name" value="CUT9-INTERACTING PROTEIN SCN1"/>
    <property type="match status" value="1"/>
</dbReference>
<feature type="region of interest" description="Disordered" evidence="1">
    <location>
        <begin position="255"/>
        <end position="288"/>
    </location>
</feature>
<evidence type="ECO:0000313" key="3">
    <source>
        <dbReference type="Proteomes" id="UP000193240"/>
    </source>
</evidence>
<dbReference type="EMBL" id="KZ107839">
    <property type="protein sequence ID" value="OSS52351.1"/>
    <property type="molecule type" value="Genomic_DNA"/>
</dbReference>